<sequence precursor="true">MKNSTPSLGTCPRATLKATFHALFAAALLGPLALATDIPVAPGQSIQAAIDASANGDRILVQPGTYLETIDFAGKAIDVVGVGGAGLTTLDGQASGPVVRFANAEGTDSLLRGFTVRGGAAAIGAGGIAVSGATPTIEDCVVRNNSGKFGGGVSGTPVMRRCVIRNNTASLSHGGGLYGAPQLVECIVADNTATGGDGGGLYLTGGSASIIDSVVVSNRIVFGDPAKGAGLAVHSSATVLVRGTVIANNQGAGNIFGAYGGAVWGTSSTTLENCTIVGNTLVSGGNTQGAAIYGAATVRNCIVRDNTPGAPLDGSPTVTWSNVEGGSTGAGNFDAPPRFVDQSVGADYHLRSNSSCIDAGDPTLFDPDGSRSDVGAFPFATLYARSNVLESQWDAPSHGAISLACGGRQVMRIGLGAARAGNLFFVLGSFSGTAPGVSLGGSVLPLVADAYTTLTLQGPGSVGLLDSIGFLDASGAAEVRFGLPPGLFPQLVGSTVHHAALSIDLGTATVGATTDALALELVL</sequence>
<dbReference type="InterPro" id="IPR039448">
    <property type="entry name" value="Beta_helix"/>
</dbReference>
<dbReference type="AlphaFoldDB" id="A0A518D2W6"/>
<gene>
    <name evidence="3" type="ORF">Pla163_29630</name>
</gene>
<reference evidence="3 4" key="1">
    <citation type="submission" date="2019-02" db="EMBL/GenBank/DDBJ databases">
        <title>Deep-cultivation of Planctomycetes and their phenomic and genomic characterization uncovers novel biology.</title>
        <authorList>
            <person name="Wiegand S."/>
            <person name="Jogler M."/>
            <person name="Boedeker C."/>
            <person name="Pinto D."/>
            <person name="Vollmers J."/>
            <person name="Rivas-Marin E."/>
            <person name="Kohn T."/>
            <person name="Peeters S.H."/>
            <person name="Heuer A."/>
            <person name="Rast P."/>
            <person name="Oberbeckmann S."/>
            <person name="Bunk B."/>
            <person name="Jeske O."/>
            <person name="Meyerdierks A."/>
            <person name="Storesund J.E."/>
            <person name="Kallscheuer N."/>
            <person name="Luecker S."/>
            <person name="Lage O.M."/>
            <person name="Pohl T."/>
            <person name="Merkel B.J."/>
            <person name="Hornburger P."/>
            <person name="Mueller R.-W."/>
            <person name="Bruemmer F."/>
            <person name="Labrenz M."/>
            <person name="Spormann A.M."/>
            <person name="Op den Camp H."/>
            <person name="Overmann J."/>
            <person name="Amann R."/>
            <person name="Jetten M.S.M."/>
            <person name="Mascher T."/>
            <person name="Medema M.H."/>
            <person name="Devos D.P."/>
            <person name="Kaster A.-K."/>
            <person name="Ovreas L."/>
            <person name="Rohde M."/>
            <person name="Galperin M.Y."/>
            <person name="Jogler C."/>
        </authorList>
    </citation>
    <scope>NUCLEOTIDE SEQUENCE [LARGE SCALE GENOMIC DNA]</scope>
    <source>
        <strain evidence="3 4">Pla163</strain>
    </source>
</reference>
<dbReference type="EMBL" id="CP036290">
    <property type="protein sequence ID" value="QDU85822.1"/>
    <property type="molecule type" value="Genomic_DNA"/>
</dbReference>
<organism evidence="3 4">
    <name type="scientific">Rohdeia mirabilis</name>
    <dbReference type="NCBI Taxonomy" id="2528008"/>
    <lineage>
        <taxon>Bacteria</taxon>
        <taxon>Pseudomonadati</taxon>
        <taxon>Planctomycetota</taxon>
        <taxon>Planctomycetia</taxon>
        <taxon>Planctomycetia incertae sedis</taxon>
        <taxon>Rohdeia</taxon>
    </lineage>
</organism>
<evidence type="ECO:0000256" key="1">
    <source>
        <dbReference type="SAM" id="SignalP"/>
    </source>
</evidence>
<dbReference type="Proteomes" id="UP000319342">
    <property type="component" value="Chromosome"/>
</dbReference>
<accession>A0A518D2W6</accession>
<dbReference type="Pfam" id="PF13229">
    <property type="entry name" value="Beta_helix"/>
    <property type="match status" value="1"/>
</dbReference>
<name>A0A518D2W6_9BACT</name>
<feature type="signal peptide" evidence="1">
    <location>
        <begin position="1"/>
        <end position="35"/>
    </location>
</feature>
<keyword evidence="4" id="KW-1185">Reference proteome</keyword>
<dbReference type="InterPro" id="IPR011050">
    <property type="entry name" value="Pectin_lyase_fold/virulence"/>
</dbReference>
<dbReference type="Gene3D" id="2.160.20.10">
    <property type="entry name" value="Single-stranded right-handed beta-helix, Pectin lyase-like"/>
    <property type="match status" value="1"/>
</dbReference>
<dbReference type="InterPro" id="IPR006626">
    <property type="entry name" value="PbH1"/>
</dbReference>
<keyword evidence="1" id="KW-0732">Signal</keyword>
<feature type="domain" description="Right handed beta helix" evidence="2">
    <location>
        <begin position="186"/>
        <end position="322"/>
    </location>
</feature>
<dbReference type="SUPFAM" id="SSF51126">
    <property type="entry name" value="Pectin lyase-like"/>
    <property type="match status" value="1"/>
</dbReference>
<feature type="chain" id="PRO_5021889453" description="Right handed beta helix domain-containing protein" evidence="1">
    <location>
        <begin position="36"/>
        <end position="523"/>
    </location>
</feature>
<dbReference type="SMART" id="SM00710">
    <property type="entry name" value="PbH1"/>
    <property type="match status" value="5"/>
</dbReference>
<evidence type="ECO:0000259" key="2">
    <source>
        <dbReference type="Pfam" id="PF13229"/>
    </source>
</evidence>
<dbReference type="RefSeq" id="WP_419185959.1">
    <property type="nucleotide sequence ID" value="NZ_CP036290.1"/>
</dbReference>
<proteinExistence type="predicted"/>
<protein>
    <recommendedName>
        <fullName evidence="2">Right handed beta helix domain-containing protein</fullName>
    </recommendedName>
</protein>
<dbReference type="InterPro" id="IPR012334">
    <property type="entry name" value="Pectin_lyas_fold"/>
</dbReference>
<evidence type="ECO:0000313" key="4">
    <source>
        <dbReference type="Proteomes" id="UP000319342"/>
    </source>
</evidence>
<evidence type="ECO:0000313" key="3">
    <source>
        <dbReference type="EMBL" id="QDU85822.1"/>
    </source>
</evidence>